<organism evidence="4">
    <name type="scientific">Lygus hesperus</name>
    <name type="common">Western plant bug</name>
    <dbReference type="NCBI Taxonomy" id="30085"/>
    <lineage>
        <taxon>Eukaryota</taxon>
        <taxon>Metazoa</taxon>
        <taxon>Ecdysozoa</taxon>
        <taxon>Arthropoda</taxon>
        <taxon>Hexapoda</taxon>
        <taxon>Insecta</taxon>
        <taxon>Pterygota</taxon>
        <taxon>Neoptera</taxon>
        <taxon>Paraneoptera</taxon>
        <taxon>Hemiptera</taxon>
        <taxon>Heteroptera</taxon>
        <taxon>Panheteroptera</taxon>
        <taxon>Cimicomorpha</taxon>
        <taxon>Miridae</taxon>
        <taxon>Mirini</taxon>
        <taxon>Lygus</taxon>
    </lineage>
</organism>
<feature type="compositionally biased region" description="Basic and acidic residues" evidence="2">
    <location>
        <begin position="89"/>
        <end position="125"/>
    </location>
</feature>
<dbReference type="SMART" id="SM00324">
    <property type="entry name" value="RhoGAP"/>
    <property type="match status" value="1"/>
</dbReference>
<dbReference type="PANTHER" id="PTHR12783:SF5">
    <property type="entry name" value="RALA-BINDING PROTEIN 1"/>
    <property type="match status" value="1"/>
</dbReference>
<feature type="region of interest" description="Disordered" evidence="2">
    <location>
        <begin position="406"/>
        <end position="439"/>
    </location>
</feature>
<dbReference type="InterPro" id="IPR000198">
    <property type="entry name" value="RhoGAP_dom"/>
</dbReference>
<name>A0A146KW45_LYGHE</name>
<dbReference type="SUPFAM" id="SSF48350">
    <property type="entry name" value="GTPase activation domain, GAP"/>
    <property type="match status" value="1"/>
</dbReference>
<feature type="region of interest" description="Disordered" evidence="2">
    <location>
        <begin position="1"/>
        <end position="125"/>
    </location>
</feature>
<evidence type="ECO:0000256" key="1">
    <source>
        <dbReference type="SAM" id="Coils"/>
    </source>
</evidence>
<gene>
    <name evidence="4" type="primary">Rlip</name>
    <name evidence="4" type="ORF">g.72107</name>
</gene>
<dbReference type="Gene3D" id="1.10.555.10">
    <property type="entry name" value="Rho GTPase activation protein"/>
    <property type="match status" value="1"/>
</dbReference>
<protein>
    <submittedName>
        <fullName evidence="4">RalA-binding protein 1</fullName>
    </submittedName>
</protein>
<keyword evidence="1" id="KW-0175">Coiled coil</keyword>
<dbReference type="AlphaFoldDB" id="A0A146KW45"/>
<feature type="region of interest" description="Disordered" evidence="2">
    <location>
        <begin position="534"/>
        <end position="570"/>
    </location>
</feature>
<dbReference type="GO" id="GO:0007264">
    <property type="term" value="P:small GTPase-mediated signal transduction"/>
    <property type="evidence" value="ECO:0007669"/>
    <property type="project" value="InterPro"/>
</dbReference>
<evidence type="ECO:0000259" key="3">
    <source>
        <dbReference type="PROSITE" id="PS50238"/>
    </source>
</evidence>
<feature type="compositionally biased region" description="Basic and acidic residues" evidence="2">
    <location>
        <begin position="20"/>
        <end position="57"/>
    </location>
</feature>
<dbReference type="InterPro" id="IPR008936">
    <property type="entry name" value="Rho_GTPase_activation_prot"/>
</dbReference>
<dbReference type="GO" id="GO:0031267">
    <property type="term" value="F:small GTPase binding"/>
    <property type="evidence" value="ECO:0007669"/>
    <property type="project" value="InterPro"/>
</dbReference>
<feature type="domain" description="Rho-GAP" evidence="3">
    <location>
        <begin position="156"/>
        <end position="349"/>
    </location>
</feature>
<feature type="coiled-coil region" evidence="1">
    <location>
        <begin position="662"/>
        <end position="696"/>
    </location>
</feature>
<dbReference type="PANTHER" id="PTHR12783">
    <property type="entry name" value="RALA BINDING PROTEIN 1 RALBP1"/>
    <property type="match status" value="1"/>
</dbReference>
<accession>A0A146KW45</accession>
<dbReference type="EMBL" id="GDHC01019223">
    <property type="protein sequence ID" value="JAP99405.1"/>
    <property type="molecule type" value="Transcribed_RNA"/>
</dbReference>
<reference evidence="4" key="1">
    <citation type="journal article" date="2016" name="Gigascience">
        <title>De novo construction of an expanded transcriptome assembly for the western tarnished plant bug, Lygus hesperus.</title>
        <authorList>
            <person name="Tassone E.E."/>
            <person name="Geib S.M."/>
            <person name="Hall B."/>
            <person name="Fabrick J.A."/>
            <person name="Brent C.S."/>
            <person name="Hull J.J."/>
        </authorList>
    </citation>
    <scope>NUCLEOTIDE SEQUENCE</scope>
</reference>
<evidence type="ECO:0000313" key="4">
    <source>
        <dbReference type="EMBL" id="JAP99405.1"/>
    </source>
</evidence>
<dbReference type="Pfam" id="PF00620">
    <property type="entry name" value="RhoGAP"/>
    <property type="match status" value="1"/>
</dbReference>
<dbReference type="Gene3D" id="1.20.58.90">
    <property type="match status" value="1"/>
</dbReference>
<proteinExistence type="predicted"/>
<dbReference type="InterPro" id="IPR039767">
    <property type="entry name" value="RALBP1"/>
</dbReference>
<evidence type="ECO:0000256" key="2">
    <source>
        <dbReference type="SAM" id="MobiDB-lite"/>
    </source>
</evidence>
<dbReference type="PROSITE" id="PS50238">
    <property type="entry name" value="RHOGAP"/>
    <property type="match status" value="1"/>
</dbReference>
<sequence>MEFESPDVERDFPGLYASEAGKRSNESDFSDESHEKLSKKDLLIGKRKDKKDKKDRGYATLEGESSPEEDPEMRSPSKVKKLKPFKFSSKKEKREKSRDKEVKDKESDKDKKKSEEKEKEKKKETKVKLKFKEKKKDKKCPEDVIDISEDLPIFGVPLSVAVERSKCHDGVDIPLVVRNCIDHIQDVGLTAENVYKVSGIKSRVQQVKKMYNNHEPVCIADYDLPVATSLLKLFLRELPEPVLTNGLLERFEEAGAIKEALERGEKFKELVKELPSCNRTLLGWTLVHLDQVTQHEKHNKMNAQAIGTTLSPLLQVSQRLLTALLCHALDLFPDIKLVKYVPPLKSVSPGLPETPEGLALELSKQESLLAHLHREMALGLAGQDRVEQLWTVQRTVTHLKRMLRSLEKTSSQKSLDEPDSLVIHRHDTKTSPGDQSKSLDARIPEEKAVPHSLTIPPPPAFQNSVSAPNSILNPPVVSGPTSVPPVSLPSLASLAAPVTQLPASLPPPNSLPSVLSPPATSSVVATPSPAAPALSPLPTPLPPPAALPPPPTSVPVIPSQKPPAPSTEKSLTLNRKTSLFQGYDDDSIWASPCKLTAEQKSATIGTMRGRVPLPTDSTNPWKRRPPLVQQEESVLIHKQVPTAESLEVQDINRESTEKADRMQRAIIESEELMNSINKLNAECENERADINKLKEKIQLLGGIPDLWGMLSDDSDDEASSPDSEPNILWKRRQDLKQETKMLQLRKRALVESIISEQDAIIDLKVQIKFLQLNRV</sequence>
<feature type="compositionally biased region" description="Pro residues" evidence="2">
    <location>
        <begin position="535"/>
        <end position="553"/>
    </location>
</feature>
<dbReference type="GO" id="GO:0005096">
    <property type="term" value="F:GTPase activator activity"/>
    <property type="evidence" value="ECO:0007669"/>
    <property type="project" value="InterPro"/>
</dbReference>